<sequence>MHPDKEYFQAIVDNAVCYFSKLGIQAVERAEDHHDSDCLYLEDITAFIQISGVVEGGLLVTVDDSLSLVLAHHYMLEEITDEEASQCAVEVIAEIANVITGNALTERPDRDIFLGTPLMIVTKRAEMRSKCNRLLVQPFTTEAGTFKCIYIPTENKSELASIFAGT</sequence>
<dbReference type="RefSeq" id="WP_258215699.1">
    <property type="nucleotide sequence ID" value="NZ_JANQBD010000018.1"/>
</dbReference>
<proteinExistence type="predicted"/>
<evidence type="ECO:0000313" key="4">
    <source>
        <dbReference type="Proteomes" id="UP001300012"/>
    </source>
</evidence>
<dbReference type="Proteomes" id="UP001300012">
    <property type="component" value="Unassembled WGS sequence"/>
</dbReference>
<dbReference type="Gene3D" id="3.40.1550.10">
    <property type="entry name" value="CheC-like"/>
    <property type="match status" value="1"/>
</dbReference>
<dbReference type="InterPro" id="IPR028051">
    <property type="entry name" value="CheX-like_dom"/>
</dbReference>
<keyword evidence="1" id="KW-0145">Chemotaxis</keyword>
<dbReference type="Pfam" id="PF13690">
    <property type="entry name" value="CheX"/>
    <property type="match status" value="1"/>
</dbReference>
<name>A0ABT1YLR2_9BACL</name>
<keyword evidence="4" id="KW-1185">Reference proteome</keyword>
<accession>A0ABT1YLR2</accession>
<organism evidence="3 4">
    <name type="scientific">Paenibacillus radicis</name>
    <name type="common">ex Xue et al. 2023</name>
    <dbReference type="NCBI Taxonomy" id="2972489"/>
    <lineage>
        <taxon>Bacteria</taxon>
        <taxon>Bacillati</taxon>
        <taxon>Bacillota</taxon>
        <taxon>Bacilli</taxon>
        <taxon>Bacillales</taxon>
        <taxon>Paenibacillaceae</taxon>
        <taxon>Paenibacillus</taxon>
    </lineage>
</organism>
<dbReference type="EMBL" id="JANQBD010000018">
    <property type="protein sequence ID" value="MCR8634135.1"/>
    <property type="molecule type" value="Genomic_DNA"/>
</dbReference>
<comment type="caution">
    <text evidence="3">The sequence shown here is derived from an EMBL/GenBank/DDBJ whole genome shotgun (WGS) entry which is preliminary data.</text>
</comment>
<evidence type="ECO:0000259" key="2">
    <source>
        <dbReference type="Pfam" id="PF13690"/>
    </source>
</evidence>
<gene>
    <name evidence="3" type="ORF">NV381_23370</name>
</gene>
<feature type="domain" description="Chemotaxis phosphatase CheX-like" evidence="2">
    <location>
        <begin position="44"/>
        <end position="139"/>
    </location>
</feature>
<protein>
    <submittedName>
        <fullName evidence="3">Chemotaxis protein CheX</fullName>
    </submittedName>
</protein>
<dbReference type="InterPro" id="IPR028976">
    <property type="entry name" value="CheC-like_sf"/>
</dbReference>
<evidence type="ECO:0000313" key="3">
    <source>
        <dbReference type="EMBL" id="MCR8634135.1"/>
    </source>
</evidence>
<reference evidence="3 4" key="1">
    <citation type="submission" date="2022-08" db="EMBL/GenBank/DDBJ databases">
        <title>Paenibacillus endoradicis sp. nov., Paenibacillus radicibacter sp. nov and Paenibacillus pararadicis sp. nov., three cold-adapted plant growth-promoting bacteria isolated from root of Larix gmelinii in Great Khingan.</title>
        <authorList>
            <person name="Xue H."/>
        </authorList>
    </citation>
    <scope>NUCLEOTIDE SEQUENCE [LARGE SCALE GENOMIC DNA]</scope>
    <source>
        <strain evidence="3 4">N5-1-1-5</strain>
    </source>
</reference>
<evidence type="ECO:0000256" key="1">
    <source>
        <dbReference type="ARBA" id="ARBA00022500"/>
    </source>
</evidence>
<dbReference type="SUPFAM" id="SSF103039">
    <property type="entry name" value="CheC-like"/>
    <property type="match status" value="1"/>
</dbReference>